<organism evidence="2 3">
    <name type="scientific">Arachis hypogaea</name>
    <name type="common">Peanut</name>
    <dbReference type="NCBI Taxonomy" id="3818"/>
    <lineage>
        <taxon>Eukaryota</taxon>
        <taxon>Viridiplantae</taxon>
        <taxon>Streptophyta</taxon>
        <taxon>Embryophyta</taxon>
        <taxon>Tracheophyta</taxon>
        <taxon>Spermatophyta</taxon>
        <taxon>Magnoliopsida</taxon>
        <taxon>eudicotyledons</taxon>
        <taxon>Gunneridae</taxon>
        <taxon>Pentapetalae</taxon>
        <taxon>rosids</taxon>
        <taxon>fabids</taxon>
        <taxon>Fabales</taxon>
        <taxon>Fabaceae</taxon>
        <taxon>Papilionoideae</taxon>
        <taxon>50 kb inversion clade</taxon>
        <taxon>dalbergioids sensu lato</taxon>
        <taxon>Dalbergieae</taxon>
        <taxon>Pterocarpus clade</taxon>
        <taxon>Arachis</taxon>
    </lineage>
</organism>
<gene>
    <name evidence="2" type="ORF">Ahy_A06g029533</name>
</gene>
<dbReference type="Proteomes" id="UP000289738">
    <property type="component" value="Chromosome A06"/>
</dbReference>
<reference evidence="2 3" key="1">
    <citation type="submission" date="2019-01" db="EMBL/GenBank/DDBJ databases">
        <title>Sequencing of cultivated peanut Arachis hypogaea provides insights into genome evolution and oil improvement.</title>
        <authorList>
            <person name="Chen X."/>
        </authorList>
    </citation>
    <scope>NUCLEOTIDE SEQUENCE [LARGE SCALE GENOMIC DNA]</scope>
    <source>
        <strain evidence="3">cv. Fuhuasheng</strain>
        <tissue evidence="2">Leaves</tissue>
    </source>
</reference>
<proteinExistence type="predicted"/>
<evidence type="ECO:0000313" key="2">
    <source>
        <dbReference type="EMBL" id="RYR54271.1"/>
    </source>
</evidence>
<dbReference type="EMBL" id="SDMP01000006">
    <property type="protein sequence ID" value="RYR54271.1"/>
    <property type="molecule type" value="Genomic_DNA"/>
</dbReference>
<name>A0A445CTL2_ARAHY</name>
<dbReference type="AlphaFoldDB" id="A0A445CTL2"/>
<keyword evidence="3" id="KW-1185">Reference proteome</keyword>
<protein>
    <submittedName>
        <fullName evidence="2">Uncharacterized protein</fullName>
    </submittedName>
</protein>
<sequence length="89" mass="10541">MIGNTPMSVNSSVQDQNTKKIKAPRYNCFPISCFFLLVIFVGIFCFIRRTKKDFDIRYCIEIGTYDYVYRNFTKGSHKIHLWTRASETR</sequence>
<keyword evidence="1" id="KW-0812">Transmembrane</keyword>
<comment type="caution">
    <text evidence="2">The sequence shown here is derived from an EMBL/GenBank/DDBJ whole genome shotgun (WGS) entry which is preliminary data.</text>
</comment>
<keyword evidence="1" id="KW-0472">Membrane</keyword>
<feature type="transmembrane region" description="Helical" evidence="1">
    <location>
        <begin position="29"/>
        <end position="47"/>
    </location>
</feature>
<evidence type="ECO:0000256" key="1">
    <source>
        <dbReference type="SAM" id="Phobius"/>
    </source>
</evidence>
<keyword evidence="1" id="KW-1133">Transmembrane helix</keyword>
<accession>A0A445CTL2</accession>
<evidence type="ECO:0000313" key="3">
    <source>
        <dbReference type="Proteomes" id="UP000289738"/>
    </source>
</evidence>